<dbReference type="Gene3D" id="3.30.420.10">
    <property type="entry name" value="Ribonuclease H-like superfamily/Ribonuclease H"/>
    <property type="match status" value="1"/>
</dbReference>
<name>A0AAD5LLV8_9CRUS</name>
<dbReference type="SUPFAM" id="SSF53098">
    <property type="entry name" value="Ribonuclease H-like"/>
    <property type="match status" value="1"/>
</dbReference>
<dbReference type="PANTHER" id="PTHR37984">
    <property type="entry name" value="PROTEIN CBG26694"/>
    <property type="match status" value="1"/>
</dbReference>
<evidence type="ECO:0000259" key="2">
    <source>
        <dbReference type="PROSITE" id="PS50994"/>
    </source>
</evidence>
<dbReference type="GO" id="GO:0003676">
    <property type="term" value="F:nucleic acid binding"/>
    <property type="evidence" value="ECO:0007669"/>
    <property type="project" value="InterPro"/>
</dbReference>
<dbReference type="PROSITE" id="PS50994">
    <property type="entry name" value="INTEGRASE"/>
    <property type="match status" value="1"/>
</dbReference>
<organism evidence="3 4">
    <name type="scientific">Daphnia sinensis</name>
    <dbReference type="NCBI Taxonomy" id="1820382"/>
    <lineage>
        <taxon>Eukaryota</taxon>
        <taxon>Metazoa</taxon>
        <taxon>Ecdysozoa</taxon>
        <taxon>Arthropoda</taxon>
        <taxon>Crustacea</taxon>
        <taxon>Branchiopoda</taxon>
        <taxon>Diplostraca</taxon>
        <taxon>Cladocera</taxon>
        <taxon>Anomopoda</taxon>
        <taxon>Daphniidae</taxon>
        <taxon>Daphnia</taxon>
        <taxon>Daphnia similis group</taxon>
    </lineage>
</organism>
<dbReference type="AlphaFoldDB" id="A0AAD5LLV8"/>
<dbReference type="Gene3D" id="1.10.340.70">
    <property type="match status" value="1"/>
</dbReference>
<accession>A0AAD5LLV8</accession>
<dbReference type="PANTHER" id="PTHR37984:SF5">
    <property type="entry name" value="PROTEIN NYNRIN-LIKE"/>
    <property type="match status" value="1"/>
</dbReference>
<dbReference type="InterPro" id="IPR050951">
    <property type="entry name" value="Retrovirus_Pol_polyprotein"/>
</dbReference>
<dbReference type="InterPro" id="IPR001584">
    <property type="entry name" value="Integrase_cat-core"/>
</dbReference>
<keyword evidence="4" id="KW-1185">Reference proteome</keyword>
<proteinExistence type="predicted"/>
<protein>
    <recommendedName>
        <fullName evidence="1">RNA-directed DNA polymerase</fullName>
        <ecNumber evidence="1">2.7.7.49</ecNumber>
    </recommendedName>
</protein>
<evidence type="ECO:0000256" key="1">
    <source>
        <dbReference type="ARBA" id="ARBA00012493"/>
    </source>
</evidence>
<dbReference type="EC" id="2.7.7.49" evidence="1"/>
<dbReference type="FunFam" id="1.10.340.70:FF:000001">
    <property type="entry name" value="Retrovirus-related Pol polyprotein from transposon gypsy-like Protein"/>
    <property type="match status" value="1"/>
</dbReference>
<dbReference type="GO" id="GO:0015074">
    <property type="term" value="P:DNA integration"/>
    <property type="evidence" value="ECO:0007669"/>
    <property type="project" value="InterPro"/>
</dbReference>
<dbReference type="EMBL" id="WJBH02000001">
    <property type="protein sequence ID" value="KAI9565105.1"/>
    <property type="molecule type" value="Genomic_DNA"/>
</dbReference>
<dbReference type="InterPro" id="IPR041588">
    <property type="entry name" value="Integrase_H2C2"/>
</dbReference>
<dbReference type="Pfam" id="PF17921">
    <property type="entry name" value="Integrase_H2C2"/>
    <property type="match status" value="1"/>
</dbReference>
<dbReference type="GO" id="GO:0003964">
    <property type="term" value="F:RNA-directed DNA polymerase activity"/>
    <property type="evidence" value="ECO:0007669"/>
    <property type="project" value="UniProtKB-EC"/>
</dbReference>
<dbReference type="InterPro" id="IPR012337">
    <property type="entry name" value="RNaseH-like_sf"/>
</dbReference>
<reference evidence="3 4" key="1">
    <citation type="submission" date="2022-05" db="EMBL/GenBank/DDBJ databases">
        <title>A multi-omics perspective on studying reproductive biology in Daphnia sinensis.</title>
        <authorList>
            <person name="Jia J."/>
        </authorList>
    </citation>
    <scope>NUCLEOTIDE SEQUENCE [LARGE SCALE GENOMIC DNA]</scope>
    <source>
        <strain evidence="3 4">WSL</strain>
    </source>
</reference>
<gene>
    <name evidence="3" type="ORF">GHT06_008873</name>
</gene>
<dbReference type="FunFam" id="3.30.420.10:FF:000032">
    <property type="entry name" value="Retrovirus-related Pol polyprotein from transposon 297-like Protein"/>
    <property type="match status" value="1"/>
</dbReference>
<evidence type="ECO:0000313" key="4">
    <source>
        <dbReference type="Proteomes" id="UP000820818"/>
    </source>
</evidence>
<evidence type="ECO:0000313" key="3">
    <source>
        <dbReference type="EMBL" id="KAI9565105.1"/>
    </source>
</evidence>
<comment type="caution">
    <text evidence="3">The sequence shown here is derived from an EMBL/GenBank/DDBJ whole genome shotgun (WGS) entry which is preliminary data.</text>
</comment>
<dbReference type="InterPro" id="IPR036397">
    <property type="entry name" value="RNaseH_sf"/>
</dbReference>
<dbReference type="Proteomes" id="UP000820818">
    <property type="component" value="Linkage Group LG1"/>
</dbReference>
<dbReference type="Pfam" id="PF00665">
    <property type="entry name" value="rve"/>
    <property type="match status" value="1"/>
</dbReference>
<feature type="domain" description="Integrase catalytic" evidence="2">
    <location>
        <begin position="702"/>
        <end position="834"/>
    </location>
</feature>
<sequence>MKKFSPLRSGGESPSILRNNENQSVKLVNDSPHQSDIDLLDSDEIRELRNNDQWNEVLNMQVESQENETVVEPLIGDETRELLSYNQLLEQARMITNVENTADGVENTRDTSTDFQNPELIQEDNQVDDLIFELQYLLRNDKKIELSNKEVPLDNVITTPTTSYPGENYSQSNVATQTPQTQLTLTPCNYLPHQGLQKPKDMSVEIYVKELSRLMESGMDYEDASKAADCIVQHVLTNTKRCTKPSMVTYLTSTPLQTQPFVTSEQSVKSPDMFSKKSNNGATPKYLLTNSISNKNPLLMTPSKVNGMGDTDNFVSNVIDKNKKLQQSQAMTLFSNVGIYVDRERSGRFDDWLAHLESVLVLGDFEESRKIVLLRSKLYGEAADEFDNFKLENPISAQIYDKVKERLIKLFHSTETRSKQSVEFHNMKREPEENMRRYANRIRKAFNLAFLEGLPFDVQTRLKYKEFESFEKLIEKAEMTAMAVEEAQVRIKFPPKTFRRKHGENAKAVIKEKKRRLGRWAILLSNMKFSVQYRPGQVHENADFLSRIPMNLISVTPEDNNVMCQEQQKDSLCKAIVTFLEQNEPWKKEDGPMPSWVSEIDYFFVEDGLLCKHYEPTSVKRRNFEQCQVVVPLSLRKQLLQEYHDSPLSGHMATRRTFLRLRDKYYWPTMLRDVKEYCTSCEPCALGRRVHRAKAYLNPLDLATRPFEVLGLDFLGPIKPYSLQGNNYILVITDYFSKWIEVIPLTNCTALSTCKALVERIILHHGPPTAIVTDRGSNFTSELFSALCKALNIKRMKTTAYHPQTNGQTERFNKTVVEMIRKYLENGFERWEDI</sequence>